<reference evidence="5 6" key="1">
    <citation type="submission" date="2017-03" db="EMBL/GenBank/DDBJ databases">
        <title>Widespread Adenine N6-methylation of Active Genes in Fungi.</title>
        <authorList>
            <consortium name="DOE Joint Genome Institute"/>
            <person name="Mondo S.J."/>
            <person name="Dannebaum R.O."/>
            <person name="Kuo R.C."/>
            <person name="Louie K.B."/>
            <person name="Bewick A.J."/>
            <person name="Labutti K."/>
            <person name="Haridas S."/>
            <person name="Kuo A."/>
            <person name="Salamov A."/>
            <person name="Ahrendt S.R."/>
            <person name="Lau R."/>
            <person name="Bowen B.P."/>
            <person name="Lipzen A."/>
            <person name="Sullivan W."/>
            <person name="Andreopoulos W.B."/>
            <person name="Clum A."/>
            <person name="Lindquist E."/>
            <person name="Daum C."/>
            <person name="Northen T.R."/>
            <person name="Ramamoorthy G."/>
            <person name="Schmitz R.J."/>
            <person name="Gryganskyi A."/>
            <person name="Culley D."/>
            <person name="Magnuson J."/>
            <person name="James T.Y."/>
            <person name="O'Malley M.A."/>
            <person name="Stajich J.E."/>
            <person name="Spatafora J.W."/>
            <person name="Visel A."/>
            <person name="Grigoriev I.V."/>
        </authorList>
    </citation>
    <scope>NUCLEOTIDE SEQUENCE [LARGE SCALE GENOMIC DNA]</scope>
    <source>
        <strain evidence="5 6">NRRL Y-17943</strain>
    </source>
</reference>
<dbReference type="CDD" id="cd09019">
    <property type="entry name" value="galactose_mutarotase_like"/>
    <property type="match status" value="1"/>
</dbReference>
<comment type="caution">
    <text evidence="5">The sequence shown here is derived from an EMBL/GenBank/DDBJ whole genome shotgun (WGS) entry which is preliminary data.</text>
</comment>
<evidence type="ECO:0000313" key="5">
    <source>
        <dbReference type="EMBL" id="ORX39048.1"/>
    </source>
</evidence>
<feature type="chain" id="PRO_5012801863" evidence="4">
    <location>
        <begin position="25"/>
        <end position="402"/>
    </location>
</feature>
<keyword evidence="6" id="KW-1185">Reference proteome</keyword>
<dbReference type="GO" id="GO:0004034">
    <property type="term" value="F:aldose 1-epimerase activity"/>
    <property type="evidence" value="ECO:0007669"/>
    <property type="project" value="TreeGrafter"/>
</dbReference>
<dbReference type="EMBL" id="NBSH01000003">
    <property type="protein sequence ID" value="ORX39048.1"/>
    <property type="molecule type" value="Genomic_DNA"/>
</dbReference>
<dbReference type="STRING" id="4999.A0A1Y1ULW7"/>
<dbReference type="GO" id="GO:0006006">
    <property type="term" value="P:glucose metabolic process"/>
    <property type="evidence" value="ECO:0007669"/>
    <property type="project" value="TreeGrafter"/>
</dbReference>
<evidence type="ECO:0000256" key="2">
    <source>
        <dbReference type="ARBA" id="ARBA00023235"/>
    </source>
</evidence>
<dbReference type="SUPFAM" id="SSF74650">
    <property type="entry name" value="Galactose mutarotase-like"/>
    <property type="match status" value="1"/>
</dbReference>
<keyword evidence="4" id="KW-0732">Signal</keyword>
<gene>
    <name evidence="5" type="ORF">BD324DRAFT_576867</name>
</gene>
<dbReference type="Pfam" id="PF01263">
    <property type="entry name" value="Aldose_epim"/>
    <property type="match status" value="1"/>
</dbReference>
<dbReference type="InterPro" id="IPR008183">
    <property type="entry name" value="Aldose_1/G6P_1-epimerase"/>
</dbReference>
<organism evidence="5 6">
    <name type="scientific">Kockovaella imperatae</name>
    <dbReference type="NCBI Taxonomy" id="4999"/>
    <lineage>
        <taxon>Eukaryota</taxon>
        <taxon>Fungi</taxon>
        <taxon>Dikarya</taxon>
        <taxon>Basidiomycota</taxon>
        <taxon>Agaricomycotina</taxon>
        <taxon>Tremellomycetes</taxon>
        <taxon>Tremellales</taxon>
        <taxon>Cuniculitremaceae</taxon>
        <taxon>Kockovaella</taxon>
    </lineage>
</organism>
<sequence length="402" mass="44612">MKFTNLVSFAALSASTLFPSVAQAWNQGSVDGTDPFQPYTIYAYGINATFIGYGSRLTSLFVHDKNNIPREVVVGYDDPHQYLIDTETNRTFFGAIVGPYANRIKNGTFNIDGETFHVPENEHDGEDTLHGGFDGYDTRNWTMTQYNTSSITFTLYDSSGTGGFPGTKISHVTFSLSDATANSRGKLTGRMVTVALDQPTPVMLASHIYWNLGAFQSTTILNDTLWMPNANRIISIDGIEVPTGGLQSVKYPFQSPSVPLNFTYPKQVYEGVLYSQQCGTGCTGIDNAFILDRPPYDGPESTSDVQLQWQSPDTGITLKLRTNQQSLQIYTCNGQNGSIRSHASQGNPKIEKYGCLVVETQQWIDGINQPEWGQLDRQIFGAMTGPAVNWLEYEFTTEEWDY</sequence>
<comment type="similarity">
    <text evidence="1">Belongs to the aldose epimerase family.</text>
</comment>
<evidence type="ECO:0000313" key="6">
    <source>
        <dbReference type="Proteomes" id="UP000193218"/>
    </source>
</evidence>
<keyword evidence="2" id="KW-0413">Isomerase</keyword>
<accession>A0A1Y1ULW7</accession>
<dbReference type="GO" id="GO:0030246">
    <property type="term" value="F:carbohydrate binding"/>
    <property type="evidence" value="ECO:0007669"/>
    <property type="project" value="InterPro"/>
</dbReference>
<dbReference type="GO" id="GO:0033499">
    <property type="term" value="P:galactose catabolic process via UDP-galactose, Leloir pathway"/>
    <property type="evidence" value="ECO:0007669"/>
    <property type="project" value="TreeGrafter"/>
</dbReference>
<dbReference type="RefSeq" id="XP_021872911.1">
    <property type="nucleotide sequence ID" value="XM_022013220.1"/>
</dbReference>
<keyword evidence="3" id="KW-0119">Carbohydrate metabolism</keyword>
<dbReference type="GeneID" id="33555028"/>
<evidence type="ECO:0000256" key="1">
    <source>
        <dbReference type="ARBA" id="ARBA00006206"/>
    </source>
</evidence>
<dbReference type="PANTHER" id="PTHR10091:SF6">
    <property type="entry name" value="1-EPIMERASE, PUTATIVE (AFU_ORTHOLOGUE AFUA_3G13240)-RELATED"/>
    <property type="match status" value="1"/>
</dbReference>
<proteinExistence type="inferred from homology"/>
<dbReference type="InterPro" id="IPR047215">
    <property type="entry name" value="Galactose_mutarotase-like"/>
</dbReference>
<name>A0A1Y1ULW7_9TREE</name>
<dbReference type="Proteomes" id="UP000193218">
    <property type="component" value="Unassembled WGS sequence"/>
</dbReference>
<dbReference type="InterPro" id="IPR014718">
    <property type="entry name" value="GH-type_carb-bd"/>
</dbReference>
<evidence type="ECO:0000256" key="3">
    <source>
        <dbReference type="ARBA" id="ARBA00023277"/>
    </source>
</evidence>
<dbReference type="PANTHER" id="PTHR10091">
    <property type="entry name" value="ALDOSE-1-EPIMERASE"/>
    <property type="match status" value="1"/>
</dbReference>
<dbReference type="AlphaFoldDB" id="A0A1Y1ULW7"/>
<dbReference type="Gene3D" id="2.70.98.10">
    <property type="match status" value="1"/>
</dbReference>
<feature type="signal peptide" evidence="4">
    <location>
        <begin position="1"/>
        <end position="24"/>
    </location>
</feature>
<evidence type="ECO:0000256" key="4">
    <source>
        <dbReference type="SAM" id="SignalP"/>
    </source>
</evidence>
<dbReference type="InterPro" id="IPR011013">
    <property type="entry name" value="Gal_mutarotase_sf_dom"/>
</dbReference>
<dbReference type="OrthoDB" id="274691at2759"/>
<protein>
    <submittedName>
        <fullName evidence="5">Galactose mutarotase-like domain-containing protein</fullName>
    </submittedName>
</protein>
<dbReference type="InParanoid" id="A0A1Y1ULW7"/>